<dbReference type="GO" id="GO:0000287">
    <property type="term" value="F:magnesium ion binding"/>
    <property type="evidence" value="ECO:0007669"/>
    <property type="project" value="TreeGrafter"/>
</dbReference>
<dbReference type="Pfam" id="PF08282">
    <property type="entry name" value="Hydrolase_3"/>
    <property type="match status" value="1"/>
</dbReference>
<dbReference type="GO" id="GO:0005829">
    <property type="term" value="C:cytosol"/>
    <property type="evidence" value="ECO:0007669"/>
    <property type="project" value="TreeGrafter"/>
</dbReference>
<dbReference type="InterPro" id="IPR036412">
    <property type="entry name" value="HAD-like_sf"/>
</dbReference>
<dbReference type="PANTHER" id="PTHR10000">
    <property type="entry name" value="PHOSPHOSERINE PHOSPHATASE"/>
    <property type="match status" value="1"/>
</dbReference>
<proteinExistence type="predicted"/>
<dbReference type="SFLD" id="SFLDG01140">
    <property type="entry name" value="C2.B:_Phosphomannomutase_and_P"/>
    <property type="match status" value="1"/>
</dbReference>
<sequence length="276" mass="29701">MSIRMIAVDLDGTLLASDSVTVPEENIRALRRAAEKGAEIVLASGRSLVMMEDAAEQLGCVDYAVSALGAVVTDRRTGRRLAERELTPEQRRAAMEVLRPYGPLVEVYCGSRIYVERGELERRPPVSGFDFLRFRYDDRVDALEAALGERTVEKLDVDFIPDLGALEAIRAGLAALGGLNVLAYPRRLQMEISRAGATKSWGIQALCAHLGIEAREVLALGDSDNDLDLLSWAGCSVAMANGSPLARQAADMVTAANDEGGVARAVEALMDRIGNG</sequence>
<evidence type="ECO:0000313" key="1">
    <source>
        <dbReference type="EMBL" id="HJG85420.1"/>
    </source>
</evidence>
<dbReference type="GO" id="GO:0016791">
    <property type="term" value="F:phosphatase activity"/>
    <property type="evidence" value="ECO:0007669"/>
    <property type="project" value="TreeGrafter"/>
</dbReference>
<comment type="caution">
    <text evidence="1">The sequence shown here is derived from an EMBL/GenBank/DDBJ whole genome shotgun (WGS) entry which is preliminary data.</text>
</comment>
<dbReference type="AlphaFoldDB" id="A0A921MJ62"/>
<reference evidence="1" key="1">
    <citation type="journal article" date="2021" name="PeerJ">
        <title>Extensive microbial diversity within the chicken gut microbiome revealed by metagenomics and culture.</title>
        <authorList>
            <person name="Gilroy R."/>
            <person name="Ravi A."/>
            <person name="Getino M."/>
            <person name="Pursley I."/>
            <person name="Horton D.L."/>
            <person name="Alikhan N.F."/>
            <person name="Baker D."/>
            <person name="Gharbi K."/>
            <person name="Hall N."/>
            <person name="Watson M."/>
            <person name="Adriaenssens E.M."/>
            <person name="Foster-Nyarko E."/>
            <person name="Jarju S."/>
            <person name="Secka A."/>
            <person name="Antonio M."/>
            <person name="Oren A."/>
            <person name="Chaudhuri R.R."/>
            <person name="La Ragione R."/>
            <person name="Hildebrand F."/>
            <person name="Pallen M.J."/>
        </authorList>
    </citation>
    <scope>NUCLEOTIDE SEQUENCE</scope>
    <source>
        <strain evidence="1">CHK179-5677</strain>
    </source>
</reference>
<dbReference type="PANTHER" id="PTHR10000:SF8">
    <property type="entry name" value="HAD SUPERFAMILY HYDROLASE-LIKE, TYPE 3"/>
    <property type="match status" value="1"/>
</dbReference>
<gene>
    <name evidence="1" type="ORF">K8V01_00080</name>
</gene>
<organism evidence="1 2">
    <name type="scientific">Pseudoflavonifractor capillosus</name>
    <dbReference type="NCBI Taxonomy" id="106588"/>
    <lineage>
        <taxon>Bacteria</taxon>
        <taxon>Bacillati</taxon>
        <taxon>Bacillota</taxon>
        <taxon>Clostridia</taxon>
        <taxon>Eubacteriales</taxon>
        <taxon>Oscillospiraceae</taxon>
        <taxon>Pseudoflavonifractor</taxon>
    </lineage>
</organism>
<dbReference type="SUPFAM" id="SSF56784">
    <property type="entry name" value="HAD-like"/>
    <property type="match status" value="1"/>
</dbReference>
<accession>A0A921MJ62</accession>
<reference evidence="1" key="2">
    <citation type="submission" date="2021-09" db="EMBL/GenBank/DDBJ databases">
        <authorList>
            <person name="Gilroy R."/>
        </authorList>
    </citation>
    <scope>NUCLEOTIDE SEQUENCE</scope>
    <source>
        <strain evidence="1">CHK179-5677</strain>
    </source>
</reference>
<dbReference type="EMBL" id="DYUC01000001">
    <property type="protein sequence ID" value="HJG85420.1"/>
    <property type="molecule type" value="Genomic_DNA"/>
</dbReference>
<keyword evidence="1" id="KW-0378">Hydrolase</keyword>
<evidence type="ECO:0000313" key="2">
    <source>
        <dbReference type="Proteomes" id="UP000760668"/>
    </source>
</evidence>
<dbReference type="SFLD" id="SFLDS00003">
    <property type="entry name" value="Haloacid_Dehalogenase"/>
    <property type="match status" value="1"/>
</dbReference>
<dbReference type="Gene3D" id="3.40.50.1000">
    <property type="entry name" value="HAD superfamily/HAD-like"/>
    <property type="match status" value="1"/>
</dbReference>
<name>A0A921MJ62_9FIRM</name>
<dbReference type="Gene3D" id="3.30.1240.10">
    <property type="match status" value="1"/>
</dbReference>
<dbReference type="Proteomes" id="UP000760668">
    <property type="component" value="Unassembled WGS sequence"/>
</dbReference>
<dbReference type="RefSeq" id="WP_295369016.1">
    <property type="nucleotide sequence ID" value="NZ_DYUC01000001.1"/>
</dbReference>
<protein>
    <submittedName>
        <fullName evidence="1">HAD family hydrolase</fullName>
    </submittedName>
</protein>
<dbReference type="PROSITE" id="PS01229">
    <property type="entry name" value="COF_2"/>
    <property type="match status" value="1"/>
</dbReference>
<dbReference type="InterPro" id="IPR023214">
    <property type="entry name" value="HAD_sf"/>
</dbReference>